<organism evidence="4 5">
    <name type="scientific">Acinetobacter apis</name>
    <dbReference type="NCBI Taxonomy" id="1229165"/>
    <lineage>
        <taxon>Bacteria</taxon>
        <taxon>Pseudomonadati</taxon>
        <taxon>Pseudomonadota</taxon>
        <taxon>Gammaproteobacteria</taxon>
        <taxon>Moraxellales</taxon>
        <taxon>Moraxellaceae</taxon>
        <taxon>Acinetobacter</taxon>
    </lineage>
</organism>
<keyword evidence="2" id="KW-0732">Signal</keyword>
<feature type="domain" description="FimV N-terminal" evidence="3">
    <location>
        <begin position="27"/>
        <end position="109"/>
    </location>
</feature>
<feature type="signal peptide" evidence="2">
    <location>
        <begin position="1"/>
        <end position="23"/>
    </location>
</feature>
<evidence type="ECO:0000256" key="2">
    <source>
        <dbReference type="SAM" id="SignalP"/>
    </source>
</evidence>
<feature type="compositionally biased region" description="Polar residues" evidence="1">
    <location>
        <begin position="251"/>
        <end position="291"/>
    </location>
</feature>
<dbReference type="AlphaFoldDB" id="A0A217EGX6"/>
<dbReference type="InterPro" id="IPR057840">
    <property type="entry name" value="FimV_N"/>
</dbReference>
<evidence type="ECO:0000256" key="1">
    <source>
        <dbReference type="SAM" id="MobiDB-lite"/>
    </source>
</evidence>
<dbReference type="EMBL" id="FZLN01000002">
    <property type="protein sequence ID" value="SNQ29426.1"/>
    <property type="molecule type" value="Genomic_DNA"/>
</dbReference>
<accession>A0A217EGX6</accession>
<feature type="chain" id="PRO_5012668296" description="FimV N-terminal domain-containing protein" evidence="2">
    <location>
        <begin position="24"/>
        <end position="358"/>
    </location>
</feature>
<protein>
    <recommendedName>
        <fullName evidence="3">FimV N-terminal domain-containing protein</fullName>
    </recommendedName>
</protein>
<sequence length="358" mass="40417">MTSIIKLSASTLFFCCLAQFSHALILGQPSIPSTKERILYMELPYTEAVNSKSIQAGLADGEDVSTLGIKNKDLNFTVRKTTTSRGVIIITSSKPIRHDRVNFVIRVKELDTPYFKRIDVPFKTIQANKNEEHSLTPIKIRSEQEISSNLHSTQKTAVVEKAETVKSTTPAKKNTLLSYPVQSDETLWSIASKISVQTNQPIFKILKTIKSNNVDAFTELGGNELKEHTVLNIPRSYFNKKQIREIEKRQQNFSAQVKSTSKDTASSEPATTSDSSAFVTKNQSAVQPSHSKITKKTKPVPTVRQEVRQIKVRMESLEREITHLERELKQKDAKLDIINVRLAQLRKQLRKLNSRIAT</sequence>
<gene>
    <name evidence="4" type="ORF">SAMN05444584_1378</name>
</gene>
<evidence type="ECO:0000313" key="4">
    <source>
        <dbReference type="EMBL" id="SNQ29426.1"/>
    </source>
</evidence>
<evidence type="ECO:0000313" key="5">
    <source>
        <dbReference type="Proteomes" id="UP000243463"/>
    </source>
</evidence>
<evidence type="ECO:0000259" key="3">
    <source>
        <dbReference type="Pfam" id="PF25800"/>
    </source>
</evidence>
<dbReference type="Pfam" id="PF25800">
    <property type="entry name" value="FimV_N"/>
    <property type="match status" value="1"/>
</dbReference>
<dbReference type="Proteomes" id="UP000243463">
    <property type="component" value="Unassembled WGS sequence"/>
</dbReference>
<keyword evidence="5" id="KW-1185">Reference proteome</keyword>
<name>A0A217EGX6_9GAMM</name>
<proteinExistence type="predicted"/>
<reference evidence="5" key="1">
    <citation type="submission" date="2017-06" db="EMBL/GenBank/DDBJ databases">
        <authorList>
            <person name="Varghese N."/>
            <person name="Submissions S."/>
        </authorList>
    </citation>
    <scope>NUCLEOTIDE SEQUENCE [LARGE SCALE GENOMIC DNA]</scope>
    <source>
        <strain evidence="5">ANC 5114</strain>
    </source>
</reference>
<feature type="region of interest" description="Disordered" evidence="1">
    <location>
        <begin position="250"/>
        <end position="302"/>
    </location>
</feature>